<reference evidence="4 5" key="1">
    <citation type="submission" date="2015-09" db="EMBL/GenBank/DDBJ databases">
        <title>Host preference determinants of Valsa canker pathogens revealed by comparative genomics.</title>
        <authorList>
            <person name="Yin Z."/>
            <person name="Huang L."/>
        </authorList>
    </citation>
    <scope>NUCLEOTIDE SEQUENCE [LARGE SCALE GENOMIC DNA]</scope>
    <source>
        <strain evidence="4 5">YSFL</strain>
    </source>
</reference>
<keyword evidence="2" id="KW-0472">Membrane</keyword>
<keyword evidence="2" id="KW-1133">Transmembrane helix</keyword>
<proteinExistence type="predicted"/>
<feature type="transmembrane region" description="Helical" evidence="2">
    <location>
        <begin position="286"/>
        <end position="307"/>
    </location>
</feature>
<dbReference type="Pfam" id="PF09995">
    <property type="entry name" value="MPAB_Lcp_cat"/>
    <property type="match status" value="1"/>
</dbReference>
<dbReference type="OrthoDB" id="545169at2759"/>
<accession>A0A423VDQ5</accession>
<dbReference type="PANTHER" id="PTHR36124">
    <property type="match status" value="1"/>
</dbReference>
<comment type="caution">
    <text evidence="4">The sequence shown here is derived from an EMBL/GenBank/DDBJ whole genome shotgun (WGS) entry which is preliminary data.</text>
</comment>
<evidence type="ECO:0000313" key="4">
    <source>
        <dbReference type="EMBL" id="ROV89131.1"/>
    </source>
</evidence>
<keyword evidence="2" id="KW-0812">Transmembrane</keyword>
<dbReference type="InterPro" id="IPR018713">
    <property type="entry name" value="MPAB/Lcp_cat_dom"/>
</dbReference>
<keyword evidence="5" id="KW-1185">Reference proteome</keyword>
<evidence type="ECO:0000313" key="5">
    <source>
        <dbReference type="Proteomes" id="UP000284375"/>
    </source>
</evidence>
<name>A0A423VDQ5_CYTCH</name>
<organism evidence="4 5">
    <name type="scientific">Cytospora chrysosperma</name>
    <name type="common">Cytospora canker fungus</name>
    <name type="synonym">Sphaeria chrysosperma</name>
    <dbReference type="NCBI Taxonomy" id="252740"/>
    <lineage>
        <taxon>Eukaryota</taxon>
        <taxon>Fungi</taxon>
        <taxon>Dikarya</taxon>
        <taxon>Ascomycota</taxon>
        <taxon>Pezizomycotina</taxon>
        <taxon>Sordariomycetes</taxon>
        <taxon>Sordariomycetidae</taxon>
        <taxon>Diaporthales</taxon>
        <taxon>Cytosporaceae</taxon>
        <taxon>Cytospora</taxon>
    </lineage>
</organism>
<feature type="transmembrane region" description="Helical" evidence="2">
    <location>
        <begin position="313"/>
        <end position="331"/>
    </location>
</feature>
<feature type="region of interest" description="Disordered" evidence="1">
    <location>
        <begin position="418"/>
        <end position="438"/>
    </location>
</feature>
<dbReference type="STRING" id="252740.A0A423VDQ5"/>
<sequence length="447" mass="50821">MLSFIVNFVSQPRLIADRLYENVTQLTAFETIAGYGVWPLTVNGWLAWIITTIGVIGLWGIFCSVFRFKHEKAMLQRFGYINRASMAKMTNDDAQKILEDIMSYEFPLLYKVSLQYALFKTYSFSTVSTMLAATKSFSDATSAPKRYEDTTIIFAEFSLNPPTSERCITAIARMNHLHSPYKKAGKISNADMLYTLAVAVMEPIRFFRLYEWRALNDMEICAIGTFWKSIGDAMEIEYKGYLSKEAWTDGIEFVEDITRWAKGYEVEAMNPHPENRKLADALVGMLFFYVPASLRPFALQILTVLMGDRVREAFLYPEPGIFAAFVAFGLLNARRIIMRYFCLPRLGPKKFFSEPDPDTGRIHHFDYLVTPYYNKPTFRARWGPMALFTRLCGGQIPGEAETLPEGFLATDLGPKNKMGKGAGDMETEKARMKKSRPSGCPFAAHFG</sequence>
<evidence type="ECO:0000256" key="1">
    <source>
        <dbReference type="SAM" id="MobiDB-lite"/>
    </source>
</evidence>
<dbReference type="AlphaFoldDB" id="A0A423VDQ5"/>
<dbReference type="EMBL" id="LJZO01000060">
    <property type="protein sequence ID" value="ROV89131.1"/>
    <property type="molecule type" value="Genomic_DNA"/>
</dbReference>
<feature type="domain" description="ER-bound oxygenase mpaB/mpaB'/Rubber oxygenase catalytic" evidence="3">
    <location>
        <begin position="130"/>
        <end position="317"/>
    </location>
</feature>
<protein>
    <recommendedName>
        <fullName evidence="3">ER-bound oxygenase mpaB/mpaB'/Rubber oxygenase catalytic domain-containing protein</fullName>
    </recommendedName>
</protein>
<dbReference type="GO" id="GO:0016491">
    <property type="term" value="F:oxidoreductase activity"/>
    <property type="evidence" value="ECO:0007669"/>
    <property type="project" value="InterPro"/>
</dbReference>
<dbReference type="InterPro" id="IPR046366">
    <property type="entry name" value="MPAB"/>
</dbReference>
<feature type="transmembrane region" description="Helical" evidence="2">
    <location>
        <begin position="45"/>
        <end position="68"/>
    </location>
</feature>
<dbReference type="Proteomes" id="UP000284375">
    <property type="component" value="Unassembled WGS sequence"/>
</dbReference>
<evidence type="ECO:0000259" key="3">
    <source>
        <dbReference type="Pfam" id="PF09995"/>
    </source>
</evidence>
<evidence type="ECO:0000256" key="2">
    <source>
        <dbReference type="SAM" id="Phobius"/>
    </source>
</evidence>
<dbReference type="PANTHER" id="PTHR36124:SF1">
    <property type="entry name" value="ER-BOUND OXYGENASE MPAB_MPAB'_RUBBER OXYGENASE CATALYTIC DOMAIN-CONTAINING PROTEIN"/>
    <property type="match status" value="1"/>
</dbReference>
<gene>
    <name evidence="4" type="ORF">VSDG_08889</name>
</gene>